<dbReference type="OrthoDB" id="8686772at2"/>
<dbReference type="EMBL" id="AMRV01000004">
    <property type="protein sequence ID" value="EMD83003.1"/>
    <property type="molecule type" value="Genomic_DNA"/>
</dbReference>
<comment type="caution">
    <text evidence="1">The sequence shown here is derived from an EMBL/GenBank/DDBJ whole genome shotgun (WGS) entry which is preliminary data.</text>
</comment>
<dbReference type="Proteomes" id="UP000011717">
    <property type="component" value="Unassembled WGS sequence"/>
</dbReference>
<protein>
    <recommendedName>
        <fullName evidence="3">Vgr related protein</fullName>
    </recommendedName>
</protein>
<dbReference type="AlphaFoldDB" id="M2U4T9"/>
<evidence type="ECO:0008006" key="3">
    <source>
        <dbReference type="Google" id="ProtNLM"/>
    </source>
</evidence>
<dbReference type="RefSeq" id="WP_008601683.1">
    <property type="nucleotide sequence ID" value="NZ_AMRV01000004.1"/>
</dbReference>
<organism evidence="1 2">
    <name type="scientific">Pacificimonas flava</name>
    <dbReference type="NCBI Taxonomy" id="1234595"/>
    <lineage>
        <taxon>Bacteria</taxon>
        <taxon>Pseudomonadati</taxon>
        <taxon>Pseudomonadota</taxon>
        <taxon>Alphaproteobacteria</taxon>
        <taxon>Sphingomonadales</taxon>
        <taxon>Sphingosinicellaceae</taxon>
        <taxon>Pacificimonas</taxon>
    </lineage>
</organism>
<proteinExistence type="predicted"/>
<keyword evidence="2" id="KW-1185">Reference proteome</keyword>
<evidence type="ECO:0000313" key="2">
    <source>
        <dbReference type="Proteomes" id="UP000011717"/>
    </source>
</evidence>
<name>M2U4T9_9SPHN</name>
<gene>
    <name evidence="1" type="ORF">C725_1601</name>
</gene>
<accession>M2U4T9</accession>
<sequence length="145" mass="16518">MAASVFGNAIDWTRMRFRLGKWYILQPAWITMSPDGNIWLHPNSAAWREDYAAAPLWLRGHIMHELTHVWQYQQGVNLVLRRHPFCRYGYTFMSGRAFSDYGLEQQAELVRHTYLAQQGCPQTGKPDAAEMAAALPFGPHPAASA</sequence>
<reference evidence="1 2" key="1">
    <citation type="journal article" date="2013" name="Genome Announc.">
        <title>Draft Genome Sequence of Strain JLT2015T, Belonging to the Family Sphingomonadaceae of the Alphaproteobacteria.</title>
        <authorList>
            <person name="Tang K."/>
            <person name="Liu K."/>
            <person name="Li S."/>
            <person name="Jiao N."/>
        </authorList>
    </citation>
    <scope>NUCLEOTIDE SEQUENCE [LARGE SCALE GENOMIC DNA]</scope>
    <source>
        <strain evidence="1 2">JLT2015</strain>
    </source>
</reference>
<evidence type="ECO:0000313" key="1">
    <source>
        <dbReference type="EMBL" id="EMD83003.1"/>
    </source>
</evidence>